<name>A0ABD2KPG4_9BILA</name>
<evidence type="ECO:0000313" key="3">
    <source>
        <dbReference type="Proteomes" id="UP001620626"/>
    </source>
</evidence>
<proteinExistence type="predicted"/>
<dbReference type="EMBL" id="JBICBT010000697">
    <property type="protein sequence ID" value="KAL3104778.1"/>
    <property type="molecule type" value="Genomic_DNA"/>
</dbReference>
<organism evidence="2 3">
    <name type="scientific">Heterodera trifolii</name>
    <dbReference type="NCBI Taxonomy" id="157864"/>
    <lineage>
        <taxon>Eukaryota</taxon>
        <taxon>Metazoa</taxon>
        <taxon>Ecdysozoa</taxon>
        <taxon>Nematoda</taxon>
        <taxon>Chromadorea</taxon>
        <taxon>Rhabditida</taxon>
        <taxon>Tylenchina</taxon>
        <taxon>Tylenchomorpha</taxon>
        <taxon>Tylenchoidea</taxon>
        <taxon>Heteroderidae</taxon>
        <taxon>Heteroderinae</taxon>
        <taxon>Heterodera</taxon>
    </lineage>
</organism>
<gene>
    <name evidence="2" type="ORF">niasHT_022173</name>
</gene>
<keyword evidence="3" id="KW-1185">Reference proteome</keyword>
<dbReference type="PANTHER" id="PTHR45774">
    <property type="entry name" value="BTB/POZ DOMAIN-CONTAINING"/>
    <property type="match status" value="1"/>
</dbReference>
<dbReference type="Proteomes" id="UP001620626">
    <property type="component" value="Unassembled WGS sequence"/>
</dbReference>
<dbReference type="AlphaFoldDB" id="A0ABD2KPG4"/>
<dbReference type="InterPro" id="IPR011705">
    <property type="entry name" value="BACK"/>
</dbReference>
<reference evidence="2 3" key="1">
    <citation type="submission" date="2024-10" db="EMBL/GenBank/DDBJ databases">
        <authorList>
            <person name="Kim D."/>
        </authorList>
    </citation>
    <scope>NUCLEOTIDE SEQUENCE [LARGE SCALE GENOMIC DNA]</scope>
    <source>
        <strain evidence="2">BH-2024</strain>
    </source>
</reference>
<evidence type="ECO:0000313" key="2">
    <source>
        <dbReference type="EMBL" id="KAL3104778.1"/>
    </source>
</evidence>
<dbReference type="SMART" id="SM00875">
    <property type="entry name" value="BACK"/>
    <property type="match status" value="1"/>
</dbReference>
<protein>
    <recommendedName>
        <fullName evidence="1">BACK domain-containing protein</fullName>
    </recommendedName>
</protein>
<dbReference type="PANTHER" id="PTHR45774:SF3">
    <property type="entry name" value="BTB (POZ) DOMAIN-CONTAINING 2B-RELATED"/>
    <property type="match status" value="1"/>
</dbReference>
<feature type="domain" description="BACK" evidence="1">
    <location>
        <begin position="47"/>
        <end position="140"/>
    </location>
</feature>
<sequence length="151" mass="17115">MYNHIVPILVVTNTVVEEAQYKLSPANSATMARRTHFRKAILASSSGLIWTLAMDFVQRCLAYIDKNADDLLKSDEFLQIGQNLLCEIFERDELQISGEILIWKAALRWADAKCRENGIECSAKNRRAMLGPAMFQNSLSALLTRGFFEKN</sequence>
<accession>A0ABD2KPG4</accession>
<comment type="caution">
    <text evidence="2">The sequence shown here is derived from an EMBL/GenBank/DDBJ whole genome shotgun (WGS) entry which is preliminary data.</text>
</comment>
<evidence type="ECO:0000259" key="1">
    <source>
        <dbReference type="SMART" id="SM00875"/>
    </source>
</evidence>
<dbReference type="Pfam" id="PF07707">
    <property type="entry name" value="BACK"/>
    <property type="match status" value="1"/>
</dbReference>
<dbReference type="Gene3D" id="1.25.40.420">
    <property type="match status" value="1"/>
</dbReference>